<reference evidence="2 3" key="1">
    <citation type="journal article" date="2015" name="Plant Cell">
        <title>Oil accumulation by the oleaginous diatom Fistulifera solaris as revealed by the genome and transcriptome.</title>
        <authorList>
            <person name="Tanaka T."/>
            <person name="Maeda Y."/>
            <person name="Veluchamy A."/>
            <person name="Tanaka M."/>
            <person name="Abida H."/>
            <person name="Marechal E."/>
            <person name="Bowler C."/>
            <person name="Muto M."/>
            <person name="Sunaga Y."/>
            <person name="Tanaka M."/>
            <person name="Yoshino T."/>
            <person name="Taniguchi T."/>
            <person name="Fukuda Y."/>
            <person name="Nemoto M."/>
            <person name="Matsumoto M."/>
            <person name="Wong P.S."/>
            <person name="Aburatani S."/>
            <person name="Fujibuchi W."/>
        </authorList>
    </citation>
    <scope>NUCLEOTIDE SEQUENCE [LARGE SCALE GENOMIC DNA]</scope>
    <source>
        <strain evidence="2 3">JPCC DA0580</strain>
    </source>
</reference>
<accession>A0A1Z5J9E2</accession>
<feature type="region of interest" description="Disordered" evidence="1">
    <location>
        <begin position="1"/>
        <end position="21"/>
    </location>
</feature>
<name>A0A1Z5J9E2_FISSO</name>
<dbReference type="InParanoid" id="A0A1Z5J9E2"/>
<keyword evidence="3" id="KW-1185">Reference proteome</keyword>
<dbReference type="AlphaFoldDB" id="A0A1Z5J9E2"/>
<gene>
    <name evidence="2" type="ORF">FisN_14Lh075</name>
</gene>
<evidence type="ECO:0000313" key="3">
    <source>
        <dbReference type="Proteomes" id="UP000198406"/>
    </source>
</evidence>
<dbReference type="InterPro" id="IPR035979">
    <property type="entry name" value="RBD_domain_sf"/>
</dbReference>
<sequence length="473" mass="53768">MKGHQKQPIVEGPQEQDDDSTSSFAYRVHFSCENTGRYIRKSKRRIRWVFGFRRPNAAREEHDIDLIWSFKSGKTRIFWNKSNISSIIREGGEAEVVEFTWKTNANDILKVIAHSSISPGAVRRQYDLLVNGVSFFDLSTLPELARKRNEAVKATKEARCDKNPVRRVDSCGSLDSILSLEYPNEIGIPSSSSFRLAMVGLQSGDIDDELRSELYSSSLDEVRLSVTSFLPQTEDMLSRAIMEVFIGDDDTGHSSSSSFLCVPRDEDCFPLEVDALCETLEWMRALNKKDFRCPEDREETILAFLQKQISNTIRQIRNEQTTSHTAIRIIVGVAALLDIPFVRPMVQDTVILEGNVRQSVELRKFLSRFGTVERFFFSKKSPQIAFCRFVNELSVAALLQAARNKQLPEIFFHIRFTTLSECSTSKRDDLSDRDDSEVMEVTKPHLLSHDQQTTSSTCASPQSQCSIYTLLEG</sequence>
<dbReference type="GO" id="GO:0003676">
    <property type="term" value="F:nucleic acid binding"/>
    <property type="evidence" value="ECO:0007669"/>
    <property type="project" value="InterPro"/>
</dbReference>
<comment type="caution">
    <text evidence="2">The sequence shown here is derived from an EMBL/GenBank/DDBJ whole genome shotgun (WGS) entry which is preliminary data.</text>
</comment>
<dbReference type="Proteomes" id="UP000198406">
    <property type="component" value="Unassembled WGS sequence"/>
</dbReference>
<dbReference type="SUPFAM" id="SSF54928">
    <property type="entry name" value="RNA-binding domain, RBD"/>
    <property type="match status" value="1"/>
</dbReference>
<organism evidence="2 3">
    <name type="scientific">Fistulifera solaris</name>
    <name type="common">Oleaginous diatom</name>
    <dbReference type="NCBI Taxonomy" id="1519565"/>
    <lineage>
        <taxon>Eukaryota</taxon>
        <taxon>Sar</taxon>
        <taxon>Stramenopiles</taxon>
        <taxon>Ochrophyta</taxon>
        <taxon>Bacillariophyta</taxon>
        <taxon>Bacillariophyceae</taxon>
        <taxon>Bacillariophycidae</taxon>
        <taxon>Naviculales</taxon>
        <taxon>Naviculaceae</taxon>
        <taxon>Fistulifera</taxon>
    </lineage>
</organism>
<protein>
    <submittedName>
        <fullName evidence="2">Uncharacterized protein</fullName>
    </submittedName>
</protein>
<evidence type="ECO:0000256" key="1">
    <source>
        <dbReference type="SAM" id="MobiDB-lite"/>
    </source>
</evidence>
<dbReference type="OrthoDB" id="47592at2759"/>
<proteinExistence type="predicted"/>
<dbReference type="EMBL" id="BDSP01000022">
    <property type="protein sequence ID" value="GAX10576.1"/>
    <property type="molecule type" value="Genomic_DNA"/>
</dbReference>
<evidence type="ECO:0000313" key="2">
    <source>
        <dbReference type="EMBL" id="GAX10576.1"/>
    </source>
</evidence>